<comment type="caution">
    <text evidence="1">The sequence shown here is derived from an EMBL/GenBank/DDBJ whole genome shotgun (WGS) entry which is preliminary data.</text>
</comment>
<sequence length="74" mass="8695">MSIYQEIEYMDSELLYIAEIFAEEIRKGEWNDILDDSIPISRNKHIIRELAQRSPGFGSQEYRKAISVGMQNTR</sequence>
<dbReference type="Proteomes" id="UP000283387">
    <property type="component" value="Unassembled WGS sequence"/>
</dbReference>
<keyword evidence="2" id="KW-1185">Reference proteome</keyword>
<proteinExistence type="predicted"/>
<dbReference type="EMBL" id="RAPN01000005">
    <property type="protein sequence ID" value="RKD86070.1"/>
    <property type="molecule type" value="Genomic_DNA"/>
</dbReference>
<accession>A0A419VV86</accession>
<evidence type="ECO:0000313" key="2">
    <source>
        <dbReference type="Proteomes" id="UP000283387"/>
    </source>
</evidence>
<evidence type="ECO:0000313" key="1">
    <source>
        <dbReference type="EMBL" id="RKD86070.1"/>
    </source>
</evidence>
<protein>
    <submittedName>
        <fullName evidence="1">Uncharacterized protein</fullName>
    </submittedName>
</protein>
<reference evidence="1 2" key="1">
    <citation type="submission" date="2018-09" db="EMBL/GenBank/DDBJ databases">
        <title>Genomic Encyclopedia of Archaeal and Bacterial Type Strains, Phase II (KMG-II): from individual species to whole genera.</title>
        <authorList>
            <person name="Goeker M."/>
        </authorList>
    </citation>
    <scope>NUCLEOTIDE SEQUENCE [LARGE SCALE GENOMIC DNA]</scope>
    <source>
        <strain evidence="1 2">DSM 27148</strain>
    </source>
</reference>
<organism evidence="1 2">
    <name type="scientific">Mangrovibacterium diazotrophicum</name>
    <dbReference type="NCBI Taxonomy" id="1261403"/>
    <lineage>
        <taxon>Bacteria</taxon>
        <taxon>Pseudomonadati</taxon>
        <taxon>Bacteroidota</taxon>
        <taxon>Bacteroidia</taxon>
        <taxon>Marinilabiliales</taxon>
        <taxon>Prolixibacteraceae</taxon>
        <taxon>Mangrovibacterium</taxon>
    </lineage>
</organism>
<gene>
    <name evidence="1" type="ORF">BC643_4386</name>
</gene>
<dbReference type="AlphaFoldDB" id="A0A419VV86"/>
<name>A0A419VV86_9BACT</name>